<dbReference type="AlphaFoldDB" id="A0A068QQY0"/>
<organism evidence="1 2">
    <name type="scientific">Xenorhabdus doucetiae</name>
    <dbReference type="NCBI Taxonomy" id="351671"/>
    <lineage>
        <taxon>Bacteria</taxon>
        <taxon>Pseudomonadati</taxon>
        <taxon>Pseudomonadota</taxon>
        <taxon>Gammaproteobacteria</taxon>
        <taxon>Enterobacterales</taxon>
        <taxon>Morganellaceae</taxon>
        <taxon>Xenorhabdus</taxon>
    </lineage>
</organism>
<name>A0A068QQY0_9GAMM</name>
<sequence length="55" mass="6769">MLASITRFNLLKLLQLNLINHCYYRGETWDVISFIYRSRHFPIPVALYMTWQRKH</sequence>
<protein>
    <submittedName>
        <fullName evidence="1">Uncharacterized protein</fullName>
    </submittedName>
</protein>
<dbReference type="Proteomes" id="UP000032721">
    <property type="component" value="Chromosome"/>
</dbReference>
<reference evidence="1 2" key="1">
    <citation type="submission" date="2013-07" db="EMBL/GenBank/DDBJ databases">
        <authorList>
            <person name="Genoscope - CEA"/>
        </authorList>
    </citation>
    <scope>NUCLEOTIDE SEQUENCE [LARGE SCALE GENOMIC DNA]</scope>
    <source>
        <strain evidence="2">FRM16 / DSM 17909</strain>
    </source>
</reference>
<dbReference type="STRING" id="351671.XDD1_1753"/>
<gene>
    <name evidence="1" type="ORF">XDD1_1753</name>
</gene>
<dbReference type="EMBL" id="FO704550">
    <property type="protein sequence ID" value="CDG17452.1"/>
    <property type="molecule type" value="Genomic_DNA"/>
</dbReference>
<evidence type="ECO:0000313" key="2">
    <source>
        <dbReference type="Proteomes" id="UP000032721"/>
    </source>
</evidence>
<dbReference type="KEGG" id="xdo:XDD1_1753"/>
<dbReference type="HOGENOM" id="CLU_3031481_0_0_6"/>
<proteinExistence type="predicted"/>
<evidence type="ECO:0000313" key="1">
    <source>
        <dbReference type="EMBL" id="CDG17452.1"/>
    </source>
</evidence>
<accession>A0A068QQY0</accession>